<evidence type="ECO:0000313" key="6">
    <source>
        <dbReference type="Proteomes" id="UP001521137"/>
    </source>
</evidence>
<dbReference type="InterPro" id="IPR000014">
    <property type="entry name" value="PAS"/>
</dbReference>
<feature type="domain" description="HTH araC/xylS-type" evidence="4">
    <location>
        <begin position="150"/>
        <end position="248"/>
    </location>
</feature>
<evidence type="ECO:0000256" key="2">
    <source>
        <dbReference type="ARBA" id="ARBA00023125"/>
    </source>
</evidence>
<dbReference type="NCBIfam" id="TIGR00229">
    <property type="entry name" value="sensory_box"/>
    <property type="match status" value="1"/>
</dbReference>
<dbReference type="Pfam" id="PF08448">
    <property type="entry name" value="PAS_4"/>
    <property type="match status" value="1"/>
</dbReference>
<dbReference type="PANTHER" id="PTHR43280">
    <property type="entry name" value="ARAC-FAMILY TRANSCRIPTIONAL REGULATOR"/>
    <property type="match status" value="1"/>
</dbReference>
<proteinExistence type="predicted"/>
<dbReference type="PROSITE" id="PS01124">
    <property type="entry name" value="HTH_ARAC_FAMILY_2"/>
    <property type="match status" value="1"/>
</dbReference>
<dbReference type="Proteomes" id="UP001521137">
    <property type="component" value="Unassembled WGS sequence"/>
</dbReference>
<keyword evidence="6" id="KW-1185">Reference proteome</keyword>
<name>A0ABS9D149_9ALTE</name>
<dbReference type="InterPro" id="IPR013656">
    <property type="entry name" value="PAS_4"/>
</dbReference>
<dbReference type="PROSITE" id="PS00041">
    <property type="entry name" value="HTH_ARAC_FAMILY_1"/>
    <property type="match status" value="1"/>
</dbReference>
<dbReference type="SUPFAM" id="SSF46689">
    <property type="entry name" value="Homeodomain-like"/>
    <property type="match status" value="2"/>
</dbReference>
<reference evidence="5 6" key="1">
    <citation type="submission" date="2022-01" db="EMBL/GenBank/DDBJ databases">
        <title>Paraglaciecola sp. G1-23.</title>
        <authorList>
            <person name="Jin M.S."/>
            <person name="Han D.M."/>
            <person name="Kim H.M."/>
            <person name="Jeon C.O."/>
        </authorList>
    </citation>
    <scope>NUCLEOTIDE SEQUENCE [LARGE SCALE GENOMIC DNA]</scope>
    <source>
        <strain evidence="5 6">G1-23</strain>
    </source>
</reference>
<dbReference type="InterPro" id="IPR018062">
    <property type="entry name" value="HTH_AraC-typ_CS"/>
</dbReference>
<protein>
    <submittedName>
        <fullName evidence="5">AraC family transcriptional regulator</fullName>
    </submittedName>
</protein>
<sequence>MGLENSKYQTKLNFLSRVKPDMNFTSLFEELPNILFFAKDVNGVIVSVNKLFAQHCGFESEEQLIGLCDNDIFAPELAEQYKQDDQTLIKYGRTKKNIVELFPNYLGDPTWFLTSKIPLLDSSDNIIGLCGTCQSLDDSSHFIRPYLALSDALEYIKHNYHTKILIEDLASIAHLSVRQFERRFKETFKTTSHQYIIKLRIMKSCKMLLNENMTIADIAINTGFYDQSAYTKSFKKYIGKTPTQYQKEHK</sequence>
<comment type="caution">
    <text evidence="5">The sequence shown here is derived from an EMBL/GenBank/DDBJ whole genome shotgun (WGS) entry which is preliminary data.</text>
</comment>
<dbReference type="SUPFAM" id="SSF55785">
    <property type="entry name" value="PYP-like sensor domain (PAS domain)"/>
    <property type="match status" value="1"/>
</dbReference>
<evidence type="ECO:0000259" key="4">
    <source>
        <dbReference type="PROSITE" id="PS01124"/>
    </source>
</evidence>
<keyword evidence="3" id="KW-0804">Transcription</keyword>
<dbReference type="InterPro" id="IPR018060">
    <property type="entry name" value="HTH_AraC"/>
</dbReference>
<dbReference type="Gene3D" id="1.10.10.60">
    <property type="entry name" value="Homeodomain-like"/>
    <property type="match status" value="2"/>
</dbReference>
<dbReference type="InterPro" id="IPR009057">
    <property type="entry name" value="Homeodomain-like_sf"/>
</dbReference>
<dbReference type="InterPro" id="IPR035965">
    <property type="entry name" value="PAS-like_dom_sf"/>
</dbReference>
<evidence type="ECO:0000256" key="3">
    <source>
        <dbReference type="ARBA" id="ARBA00023163"/>
    </source>
</evidence>
<dbReference type="RefSeq" id="WP_235310179.1">
    <property type="nucleotide sequence ID" value="NZ_JAKGAS010000001.1"/>
</dbReference>
<organism evidence="5 6">
    <name type="scientific">Paraglaciecola algarum</name>
    <dbReference type="NCBI Taxonomy" id="3050085"/>
    <lineage>
        <taxon>Bacteria</taxon>
        <taxon>Pseudomonadati</taxon>
        <taxon>Pseudomonadota</taxon>
        <taxon>Gammaproteobacteria</taxon>
        <taxon>Alteromonadales</taxon>
        <taxon>Alteromonadaceae</taxon>
        <taxon>Paraglaciecola</taxon>
    </lineage>
</organism>
<dbReference type="EMBL" id="JAKGAS010000001">
    <property type="protein sequence ID" value="MCF2946653.1"/>
    <property type="molecule type" value="Genomic_DNA"/>
</dbReference>
<dbReference type="SMART" id="SM00342">
    <property type="entry name" value="HTH_ARAC"/>
    <property type="match status" value="1"/>
</dbReference>
<gene>
    <name evidence="5" type="ORF">L0668_00910</name>
</gene>
<evidence type="ECO:0000313" key="5">
    <source>
        <dbReference type="EMBL" id="MCF2946653.1"/>
    </source>
</evidence>
<dbReference type="PANTHER" id="PTHR43280:SF28">
    <property type="entry name" value="HTH-TYPE TRANSCRIPTIONAL ACTIVATOR RHAS"/>
    <property type="match status" value="1"/>
</dbReference>
<dbReference type="InterPro" id="IPR020449">
    <property type="entry name" value="Tscrpt_reg_AraC-type_HTH"/>
</dbReference>
<dbReference type="PRINTS" id="PR00032">
    <property type="entry name" value="HTHARAC"/>
</dbReference>
<evidence type="ECO:0000256" key="1">
    <source>
        <dbReference type="ARBA" id="ARBA00023015"/>
    </source>
</evidence>
<dbReference type="Gene3D" id="3.30.450.20">
    <property type="entry name" value="PAS domain"/>
    <property type="match status" value="1"/>
</dbReference>
<dbReference type="Pfam" id="PF12833">
    <property type="entry name" value="HTH_18"/>
    <property type="match status" value="1"/>
</dbReference>
<accession>A0ABS9D149</accession>
<keyword evidence="1" id="KW-0805">Transcription regulation</keyword>
<keyword evidence="2" id="KW-0238">DNA-binding</keyword>